<dbReference type="STRING" id="1173061.A0A0J9XAT3"/>
<evidence type="ECO:0000256" key="12">
    <source>
        <dbReference type="SAM" id="MobiDB-lite"/>
    </source>
</evidence>
<accession>A0A0J9XAT3</accession>
<dbReference type="Gene3D" id="3.40.50.10890">
    <property type="match status" value="1"/>
</dbReference>
<evidence type="ECO:0000313" key="17">
    <source>
        <dbReference type="Proteomes" id="UP000242525"/>
    </source>
</evidence>
<dbReference type="InterPro" id="IPR011108">
    <property type="entry name" value="RMMBL"/>
</dbReference>
<comment type="caution">
    <text evidence="16">The sequence shown here is derived from an EMBL/GenBank/DDBJ whole genome shotgun (WGS) entry which is preliminary data.</text>
</comment>
<evidence type="ECO:0000256" key="4">
    <source>
        <dbReference type="ARBA" id="ARBA00022664"/>
    </source>
</evidence>
<evidence type="ECO:0000259" key="13">
    <source>
        <dbReference type="SMART" id="SM00849"/>
    </source>
</evidence>
<feature type="domain" description="Metallo-beta-lactamase" evidence="13">
    <location>
        <begin position="30"/>
        <end position="241"/>
    </location>
</feature>
<protein>
    <recommendedName>
        <fullName evidence="3">Endoribonuclease YSH1</fullName>
    </recommendedName>
    <alternativeName>
        <fullName evidence="10">Endoribonuclease ysh1</fullName>
    </alternativeName>
    <alternativeName>
        <fullName evidence="9 11">mRNA 3'-end-processing protein YSH1</fullName>
    </alternativeName>
</protein>
<dbReference type="InterPro" id="IPR021718">
    <property type="entry name" value="CPSF73-100_C"/>
</dbReference>
<dbReference type="InterPro" id="IPR001279">
    <property type="entry name" value="Metallo-B-lactamas"/>
</dbReference>
<dbReference type="Pfam" id="PF16661">
    <property type="entry name" value="Lactamase_B_6"/>
    <property type="match status" value="1"/>
</dbReference>
<comment type="subcellular location">
    <subcellularLocation>
        <location evidence="1">Nucleus</location>
    </subcellularLocation>
</comment>
<dbReference type="InterPro" id="IPR036866">
    <property type="entry name" value="RibonucZ/Hydroxyglut_hydro"/>
</dbReference>
<gene>
    <name evidence="16" type="ORF">BN980_GECA07s03728g</name>
</gene>
<dbReference type="SMART" id="SM01027">
    <property type="entry name" value="Beta-Casp"/>
    <property type="match status" value="1"/>
</dbReference>
<keyword evidence="4" id="KW-0507">mRNA processing</keyword>
<evidence type="ECO:0000256" key="3">
    <source>
        <dbReference type="ARBA" id="ARBA00018311"/>
    </source>
</evidence>
<evidence type="ECO:0000256" key="2">
    <source>
        <dbReference type="ARBA" id="ARBA00010624"/>
    </source>
</evidence>
<name>A0A0J9XAT3_GEOCN</name>
<dbReference type="OrthoDB" id="10249535at2759"/>
<evidence type="ECO:0000256" key="10">
    <source>
        <dbReference type="ARBA" id="ARBA00069466"/>
    </source>
</evidence>
<evidence type="ECO:0000256" key="6">
    <source>
        <dbReference type="ARBA" id="ARBA00022759"/>
    </source>
</evidence>
<dbReference type="AlphaFoldDB" id="A0A0J9XAT3"/>
<keyword evidence="7" id="KW-0378">Hydrolase</keyword>
<feature type="compositionally biased region" description="Low complexity" evidence="12">
    <location>
        <begin position="746"/>
        <end position="766"/>
    </location>
</feature>
<evidence type="ECO:0000259" key="14">
    <source>
        <dbReference type="SMART" id="SM01027"/>
    </source>
</evidence>
<sequence length="783" mass="86681">MSGKRPAETEPVDESDLLNFVCLGGGNEVGRSCHIFSYKGKTVMLDAGVHPAYSGMASLPFFDDYDLSTVDILLISHFHLDHAASLPYVMQHTNFKGRVFMTHPTKAIYRWLLSDFVKVSTAPEATQGLYTDEDLSQSFSRIETIDYHSTMEVNGIKFTAYHAGHVLGAAMYFIEIAGVKVMFTGDYSREEDRHLNQAEVPTQRPDILITESTYGTGIHQPRPEKENRLTSLIHSTINKGGRCLLPVFALGRAQEILLILDEYWENHPELEGVKIYYASSLARKCMAVFQTYINMMNESIRKKFRDSRTNPFHFKHIKSIKSLDRFDDLGPCVMVASPGMLQNGVSRDLLERWAPDPKNALILTGYSVEGTMAKQILNEPNEIPSFRAPETKIPRRLTVEELSFAAHVDFRENSEFIDLVGAPKIILVHGEQNNMGRLRSALMSKYQDRKGTDHEVKIYNPKNCVELDLPFRSVKYARVVVATENEGPVVDESNTDAKKPSSDSAPLHEGQILSGVLVEKDFEISLVGPADLREHTNLTTSVVRERQTVIVDAGSDLVRYYLEQMFGAVEVLADDADATEFRVMGAVNVTHEGNQSMIEWEGNAMNDAIADSVLAILLAVDSSPASVKLSSKSCSHDHNTSDDKSTPETSELHNKSKRVITLEERIEGVLAILRAQFGSALKYDPSNSGLAPTKATIEIDNLVAEIDFENLSVVCERSKILQQRVSHVLERAVDTVAPLSQNLAATNSVGSKSTTSTKTSSNGNNGADVAKPIIEAKPGIEAK</sequence>
<proteinExistence type="inferred from homology"/>
<dbReference type="GO" id="GO:0004534">
    <property type="term" value="F:5'-3' RNA exonuclease activity"/>
    <property type="evidence" value="ECO:0007669"/>
    <property type="project" value="TreeGrafter"/>
</dbReference>
<evidence type="ECO:0000256" key="8">
    <source>
        <dbReference type="ARBA" id="ARBA00023242"/>
    </source>
</evidence>
<dbReference type="Proteomes" id="UP000242525">
    <property type="component" value="Unassembled WGS sequence"/>
</dbReference>
<evidence type="ECO:0000313" key="16">
    <source>
        <dbReference type="EMBL" id="CDO54378.1"/>
    </source>
</evidence>
<evidence type="ECO:0000256" key="9">
    <source>
        <dbReference type="ARBA" id="ARBA00032592"/>
    </source>
</evidence>
<dbReference type="FunFam" id="3.40.50.10890:FF:000001">
    <property type="entry name" value="Cleavage and polyadenylation specificity factor subunit 3"/>
    <property type="match status" value="1"/>
</dbReference>
<dbReference type="Gene3D" id="3.60.15.10">
    <property type="entry name" value="Ribonuclease Z/Hydroxyacylglutathione hydrolase-like"/>
    <property type="match status" value="1"/>
</dbReference>
<evidence type="ECO:0000256" key="1">
    <source>
        <dbReference type="ARBA" id="ARBA00004123"/>
    </source>
</evidence>
<evidence type="ECO:0000259" key="15">
    <source>
        <dbReference type="SMART" id="SM01098"/>
    </source>
</evidence>
<feature type="region of interest" description="Disordered" evidence="12">
    <location>
        <begin position="746"/>
        <end position="783"/>
    </location>
</feature>
<dbReference type="GO" id="GO:0003723">
    <property type="term" value="F:RNA binding"/>
    <property type="evidence" value="ECO:0007669"/>
    <property type="project" value="TreeGrafter"/>
</dbReference>
<dbReference type="Pfam" id="PF10996">
    <property type="entry name" value="Beta-Casp"/>
    <property type="match status" value="1"/>
</dbReference>
<dbReference type="Pfam" id="PF07521">
    <property type="entry name" value="RMMBL"/>
    <property type="match status" value="1"/>
</dbReference>
<feature type="domain" description="Pre-mRNA 3'-end-processing endonuclease polyadenylation factor C-term" evidence="15">
    <location>
        <begin position="509"/>
        <end position="739"/>
    </location>
</feature>
<dbReference type="Pfam" id="PF11718">
    <property type="entry name" value="CPSF73-100_C"/>
    <property type="match status" value="1"/>
</dbReference>
<feature type="region of interest" description="Disordered" evidence="12">
    <location>
        <begin position="629"/>
        <end position="656"/>
    </location>
</feature>
<evidence type="ECO:0000256" key="5">
    <source>
        <dbReference type="ARBA" id="ARBA00022722"/>
    </source>
</evidence>
<dbReference type="FunFam" id="3.60.15.10:FF:000001">
    <property type="entry name" value="Cleavage and polyadenylation specificity factor"/>
    <property type="match status" value="1"/>
</dbReference>
<evidence type="ECO:0000256" key="11">
    <source>
        <dbReference type="ARBA" id="ARBA00075008"/>
    </source>
</evidence>
<dbReference type="GO" id="GO:0004521">
    <property type="term" value="F:RNA endonuclease activity"/>
    <property type="evidence" value="ECO:0007669"/>
    <property type="project" value="TreeGrafter"/>
</dbReference>
<keyword evidence="6" id="KW-0255">Endonuclease</keyword>
<feature type="compositionally biased region" description="Basic and acidic residues" evidence="12">
    <location>
        <begin position="634"/>
        <end position="656"/>
    </location>
</feature>
<dbReference type="CDD" id="cd16292">
    <property type="entry name" value="CPSF3-like_MBL-fold"/>
    <property type="match status" value="1"/>
</dbReference>
<dbReference type="InterPro" id="IPR050698">
    <property type="entry name" value="MBL"/>
</dbReference>
<dbReference type="SMART" id="SM01098">
    <property type="entry name" value="CPSF73-100_C"/>
    <property type="match status" value="1"/>
</dbReference>
<feature type="domain" description="Beta-Casp" evidence="14">
    <location>
        <begin position="253"/>
        <end position="376"/>
    </location>
</feature>
<dbReference type="InterPro" id="IPR022712">
    <property type="entry name" value="Beta_Casp"/>
</dbReference>
<dbReference type="PANTHER" id="PTHR11203">
    <property type="entry name" value="CLEAVAGE AND POLYADENYLATION SPECIFICITY FACTOR FAMILY MEMBER"/>
    <property type="match status" value="1"/>
</dbReference>
<dbReference type="GO" id="GO:0005847">
    <property type="term" value="C:mRNA cleavage and polyadenylation specificity factor complex"/>
    <property type="evidence" value="ECO:0007669"/>
    <property type="project" value="TreeGrafter"/>
</dbReference>
<keyword evidence="5" id="KW-0540">Nuclease</keyword>
<keyword evidence="8" id="KW-0539">Nucleus</keyword>
<dbReference type="EMBL" id="CCBN010000007">
    <property type="protein sequence ID" value="CDO54378.1"/>
    <property type="molecule type" value="Genomic_DNA"/>
</dbReference>
<dbReference type="SMART" id="SM00849">
    <property type="entry name" value="Lactamase_B"/>
    <property type="match status" value="1"/>
</dbReference>
<keyword evidence="17" id="KW-1185">Reference proteome</keyword>
<reference evidence="16" key="1">
    <citation type="submission" date="2014-03" db="EMBL/GenBank/DDBJ databases">
        <authorList>
            <person name="Casaregola S."/>
        </authorList>
    </citation>
    <scope>NUCLEOTIDE SEQUENCE [LARGE SCALE GENOMIC DNA]</scope>
    <source>
        <strain evidence="16">CLIB 918</strain>
    </source>
</reference>
<comment type="similarity">
    <text evidence="2">Belongs to the metallo-beta-lactamase superfamily. RNA-metabolizing metallo-beta-lactamase-like family. CPSF2/YSH1 subfamily.</text>
</comment>
<dbReference type="SUPFAM" id="SSF56281">
    <property type="entry name" value="Metallo-hydrolase/oxidoreductase"/>
    <property type="match status" value="1"/>
</dbReference>
<dbReference type="GO" id="GO:0006397">
    <property type="term" value="P:mRNA processing"/>
    <property type="evidence" value="ECO:0007669"/>
    <property type="project" value="UniProtKB-KW"/>
</dbReference>
<evidence type="ECO:0000256" key="7">
    <source>
        <dbReference type="ARBA" id="ARBA00022801"/>
    </source>
</evidence>
<dbReference type="PANTHER" id="PTHR11203:SF11">
    <property type="entry name" value="CLEAVAGE AND POLYADENYLATION SPECIFICITY FACTOR SUBUNIT 3"/>
    <property type="match status" value="1"/>
</dbReference>
<organism evidence="16 17">
    <name type="scientific">Geotrichum candidum</name>
    <name type="common">Oospora lactis</name>
    <name type="synonym">Dipodascus geotrichum</name>
    <dbReference type="NCBI Taxonomy" id="1173061"/>
    <lineage>
        <taxon>Eukaryota</taxon>
        <taxon>Fungi</taxon>
        <taxon>Dikarya</taxon>
        <taxon>Ascomycota</taxon>
        <taxon>Saccharomycotina</taxon>
        <taxon>Dipodascomycetes</taxon>
        <taxon>Dipodascales</taxon>
        <taxon>Dipodascaceae</taxon>
        <taxon>Geotrichum</taxon>
    </lineage>
</organism>